<accession>A0A1Z9Z220</accession>
<evidence type="ECO:0000313" key="1">
    <source>
        <dbReference type="EMBL" id="OUY08538.1"/>
    </source>
</evidence>
<proteinExistence type="predicted"/>
<organism evidence="1 2">
    <name type="scientific">Acinetobacter populi</name>
    <dbReference type="NCBI Taxonomy" id="1582270"/>
    <lineage>
        <taxon>Bacteria</taxon>
        <taxon>Pseudomonadati</taxon>
        <taxon>Pseudomonadota</taxon>
        <taxon>Gammaproteobacteria</taxon>
        <taxon>Moraxellales</taxon>
        <taxon>Moraxellaceae</taxon>
        <taxon>Acinetobacter</taxon>
    </lineage>
</organism>
<dbReference type="EMBL" id="NEXX01000001">
    <property type="protein sequence ID" value="OUY08538.1"/>
    <property type="molecule type" value="Genomic_DNA"/>
</dbReference>
<keyword evidence="2" id="KW-1185">Reference proteome</keyword>
<evidence type="ECO:0000313" key="2">
    <source>
        <dbReference type="Proteomes" id="UP000196536"/>
    </source>
</evidence>
<dbReference type="RefSeq" id="WP_087619205.1">
    <property type="nucleotide sequence ID" value="NZ_NEXX01000001.1"/>
</dbReference>
<reference evidence="1 2" key="1">
    <citation type="submission" date="2017-05" db="EMBL/GenBank/DDBJ databases">
        <title>Acinetobacter populi ANC 5415 (= PBJ7), whole genome shotgun sequencing project.</title>
        <authorList>
            <person name="Nemec A."/>
            <person name="Radolfova-Krizova L."/>
        </authorList>
    </citation>
    <scope>NUCLEOTIDE SEQUENCE [LARGE SCALE GENOMIC DNA]</scope>
    <source>
        <strain evidence="1 2">PBJ7</strain>
    </source>
</reference>
<comment type="caution">
    <text evidence="1">The sequence shown here is derived from an EMBL/GenBank/DDBJ whole genome shotgun (WGS) entry which is preliminary data.</text>
</comment>
<gene>
    <name evidence="1" type="ORF">CAP51_02675</name>
</gene>
<name>A0A1Z9Z220_9GAMM</name>
<dbReference type="AlphaFoldDB" id="A0A1Z9Z220"/>
<protein>
    <submittedName>
        <fullName evidence="1">Uncharacterized protein</fullName>
    </submittedName>
</protein>
<sequence length="95" mass="10056">MTIPCPYCGSHNTTQQFSSNRNISDFDLDAQLTPTALATLGAGLAKSQGVSPIYGGVAGAIVGGVCQYVVKKKHLTDLKTKMIGYCQQCNNSFPL</sequence>
<dbReference type="Proteomes" id="UP000196536">
    <property type="component" value="Unassembled WGS sequence"/>
</dbReference>